<dbReference type="STRING" id="1296096.A0A1B9HT11"/>
<feature type="compositionally biased region" description="Basic residues" evidence="1">
    <location>
        <begin position="426"/>
        <end position="437"/>
    </location>
</feature>
<dbReference type="EMBL" id="CP144521">
    <property type="protein sequence ID" value="WWC68347.1"/>
    <property type="molecule type" value="Genomic_DNA"/>
</dbReference>
<protein>
    <recommendedName>
        <fullName evidence="5">Aminoglycoside phosphotransferase domain-containing protein</fullName>
    </recommendedName>
</protein>
<evidence type="ECO:0008006" key="5">
    <source>
        <dbReference type="Google" id="ProtNLM"/>
    </source>
</evidence>
<dbReference type="PANTHER" id="PTHR21310:SF15">
    <property type="entry name" value="AMINOGLYCOSIDE PHOSPHOTRANSFERASE DOMAIN-CONTAINING PROTEIN"/>
    <property type="match status" value="1"/>
</dbReference>
<name>A0A1B9HT11_9TREE</name>
<dbReference type="GeneID" id="30176011"/>
<evidence type="ECO:0000313" key="3">
    <source>
        <dbReference type="EMBL" id="WWC68347.1"/>
    </source>
</evidence>
<dbReference type="Proteomes" id="UP000094020">
    <property type="component" value="Chromosome 3"/>
</dbReference>
<reference evidence="2" key="3">
    <citation type="submission" date="2016-07" db="EMBL/GenBank/DDBJ databases">
        <title>Evolution of pathogenesis and genome organization in the Tremellales.</title>
        <authorList>
            <person name="Cuomo C."/>
            <person name="Litvintseva A."/>
            <person name="Heitman J."/>
            <person name="Chen Y."/>
            <person name="Sun S."/>
            <person name="Springer D."/>
            <person name="Dromer F."/>
            <person name="Young S."/>
            <person name="Zeng Q."/>
            <person name="Chapman S."/>
            <person name="Gujja S."/>
            <person name="Saif S."/>
            <person name="Birren B."/>
        </authorList>
    </citation>
    <scope>NUCLEOTIDE SEQUENCE</scope>
    <source>
        <strain evidence="2">CBS 10737</strain>
    </source>
</reference>
<dbReference type="RefSeq" id="XP_019007627.1">
    <property type="nucleotide sequence ID" value="XM_019159333.1"/>
</dbReference>
<feature type="compositionally biased region" description="Polar residues" evidence="1">
    <location>
        <begin position="405"/>
        <end position="425"/>
    </location>
</feature>
<evidence type="ECO:0000313" key="2">
    <source>
        <dbReference type="EMBL" id="OCF46408.1"/>
    </source>
</evidence>
<feature type="region of interest" description="Disordered" evidence="1">
    <location>
        <begin position="398"/>
        <end position="445"/>
    </location>
</feature>
<proteinExistence type="predicted"/>
<evidence type="ECO:0000256" key="1">
    <source>
        <dbReference type="SAM" id="MobiDB-lite"/>
    </source>
</evidence>
<dbReference type="AlphaFoldDB" id="A0A1B9HT11"/>
<dbReference type="InterPro" id="IPR051678">
    <property type="entry name" value="AGP_Transferase"/>
</dbReference>
<dbReference type="EMBL" id="KI894017">
    <property type="protein sequence ID" value="OCF46408.1"/>
    <property type="molecule type" value="Genomic_DNA"/>
</dbReference>
<dbReference type="OrthoDB" id="2561803at2759"/>
<keyword evidence="4" id="KW-1185">Reference proteome</keyword>
<dbReference type="KEGG" id="kpin:30176011"/>
<reference evidence="3" key="2">
    <citation type="submission" date="2013-07" db="EMBL/GenBank/DDBJ databases">
        <authorList>
            <consortium name="The Broad Institute Genome Sequencing Platform"/>
            <person name="Cuomo C."/>
            <person name="Litvintseva A."/>
            <person name="Chen Y."/>
            <person name="Heitman J."/>
            <person name="Sun S."/>
            <person name="Springer D."/>
            <person name="Dromer F."/>
            <person name="Young S.K."/>
            <person name="Zeng Q."/>
            <person name="Gargeya S."/>
            <person name="Fitzgerald M."/>
            <person name="Abouelleil A."/>
            <person name="Alvarado L."/>
            <person name="Berlin A.M."/>
            <person name="Chapman S.B."/>
            <person name="Dewar J."/>
            <person name="Goldberg J."/>
            <person name="Griggs A."/>
            <person name="Gujja S."/>
            <person name="Hansen M."/>
            <person name="Howarth C."/>
            <person name="Imamovic A."/>
            <person name="Larimer J."/>
            <person name="McCowan C."/>
            <person name="Murphy C."/>
            <person name="Pearson M."/>
            <person name="Priest M."/>
            <person name="Roberts A."/>
            <person name="Saif S."/>
            <person name="Shea T."/>
            <person name="Sykes S."/>
            <person name="Wortman J."/>
            <person name="Nusbaum C."/>
            <person name="Birren B."/>
        </authorList>
    </citation>
    <scope>NUCLEOTIDE SEQUENCE</scope>
    <source>
        <strain evidence="3">CBS 10737</strain>
    </source>
</reference>
<gene>
    <name evidence="2" type="ORF">I206_07642</name>
    <name evidence="3" type="ORF">I206_102272</name>
</gene>
<organism evidence="2">
    <name type="scientific">Kwoniella pini CBS 10737</name>
    <dbReference type="NCBI Taxonomy" id="1296096"/>
    <lineage>
        <taxon>Eukaryota</taxon>
        <taxon>Fungi</taxon>
        <taxon>Dikarya</taxon>
        <taxon>Basidiomycota</taxon>
        <taxon>Agaricomycotina</taxon>
        <taxon>Tremellomycetes</taxon>
        <taxon>Tremellales</taxon>
        <taxon>Cryptococcaceae</taxon>
        <taxon>Kwoniella</taxon>
    </lineage>
</organism>
<accession>A0A1B9HT11</accession>
<evidence type="ECO:0000313" key="4">
    <source>
        <dbReference type="Proteomes" id="UP000094020"/>
    </source>
</evidence>
<reference evidence="2" key="1">
    <citation type="submission" date="2013-07" db="EMBL/GenBank/DDBJ databases">
        <title>The Genome Sequence of Cryptococcus pinus CBS10737.</title>
        <authorList>
            <consortium name="The Broad Institute Genome Sequencing Platform"/>
            <person name="Cuomo C."/>
            <person name="Litvintseva A."/>
            <person name="Chen Y."/>
            <person name="Heitman J."/>
            <person name="Sun S."/>
            <person name="Springer D."/>
            <person name="Dromer F."/>
            <person name="Young S.K."/>
            <person name="Zeng Q."/>
            <person name="Gargeya S."/>
            <person name="Fitzgerald M."/>
            <person name="Abouelleil A."/>
            <person name="Alvarado L."/>
            <person name="Berlin A.M."/>
            <person name="Chapman S.B."/>
            <person name="Dewar J."/>
            <person name="Goldberg J."/>
            <person name="Griggs A."/>
            <person name="Gujja S."/>
            <person name="Hansen M."/>
            <person name="Howarth C."/>
            <person name="Imamovic A."/>
            <person name="Larimer J."/>
            <person name="McCowan C."/>
            <person name="Murphy C."/>
            <person name="Pearson M."/>
            <person name="Priest M."/>
            <person name="Roberts A."/>
            <person name="Saif S."/>
            <person name="Shea T."/>
            <person name="Sykes S."/>
            <person name="Wortman J."/>
            <person name="Nusbaum C."/>
            <person name="Birren B."/>
        </authorList>
    </citation>
    <scope>NUCLEOTIDE SEQUENCE [LARGE SCALE GENOMIC DNA]</scope>
    <source>
        <strain evidence="2">CBS 10737</strain>
    </source>
</reference>
<reference evidence="3" key="4">
    <citation type="submission" date="2024-02" db="EMBL/GenBank/DDBJ databases">
        <title>Comparative genomics of Cryptococcus and Kwoniella reveals pathogenesis evolution and contrasting modes of karyotype evolution via chromosome fusion or intercentromeric recombination.</title>
        <authorList>
            <person name="Coelho M.A."/>
            <person name="David-Palma M."/>
            <person name="Shea T."/>
            <person name="Bowers K."/>
            <person name="McGinley-Smith S."/>
            <person name="Mohammad A.W."/>
            <person name="Gnirke A."/>
            <person name="Yurkov A.M."/>
            <person name="Nowrousian M."/>
            <person name="Sun S."/>
            <person name="Cuomo C.A."/>
            <person name="Heitman J."/>
        </authorList>
    </citation>
    <scope>NUCLEOTIDE SEQUENCE</scope>
    <source>
        <strain evidence="3">CBS 10737</strain>
    </source>
</reference>
<sequence length="445" mass="51203">MSIISEVTTLKILKKLGVPVPGACLPAMKDKPASDVRVVETRHEHNGKPLQYFLYEYISGSCMPIRHTTIRDYHSVEEQTIHIIQEYGKSQIKMFDQPIKLDRIGILISSVEPSSQLSVGPMLSFWGLNYLDPPYLPGPFKTNQERYLAQIDIALSHIGNGWMNNKHTLDAYLWHLLLKELVETCLELAEEQQEVFVRHPDAKGDIFLVDGQGDLAAILDWECAYVTTKAEAFSSPLFLYNTYVPYEDRQEFTPREDILIHYYEQIERFDLASYMRNGKKYQQLDTIGRFNRDFGRVCSPWQLMDAFTESRPTSLRPPLRFGPEWTSYLTERYQDDQGLQKLLSSASSLDRDEGKSPTDITASQIDASGWYEMTLQQRHKAKEDHIAQRTQALVLSRNKEKTDAVISQTSELRQLSAKTRALQQKSRVHREKMRQARGSRASTDS</sequence>
<dbReference type="PANTHER" id="PTHR21310">
    <property type="entry name" value="AMINOGLYCOSIDE PHOSPHOTRANSFERASE-RELATED-RELATED"/>
    <property type="match status" value="1"/>
</dbReference>